<dbReference type="RefSeq" id="WP_168090523.1">
    <property type="nucleotide sequence ID" value="NZ_JAAVJC010000471.1"/>
</dbReference>
<keyword evidence="3" id="KW-1185">Reference proteome</keyword>
<evidence type="ECO:0000313" key="3">
    <source>
        <dbReference type="Proteomes" id="UP000727056"/>
    </source>
</evidence>
<feature type="transmembrane region" description="Helical" evidence="1">
    <location>
        <begin position="6"/>
        <end position="30"/>
    </location>
</feature>
<organism evidence="2 3">
    <name type="scientific">Streptomyces bohaiensis</name>
    <dbReference type="NCBI Taxonomy" id="1431344"/>
    <lineage>
        <taxon>Bacteria</taxon>
        <taxon>Bacillati</taxon>
        <taxon>Actinomycetota</taxon>
        <taxon>Actinomycetes</taxon>
        <taxon>Kitasatosporales</taxon>
        <taxon>Streptomycetaceae</taxon>
        <taxon>Streptomyces</taxon>
    </lineage>
</organism>
<reference evidence="2 3" key="1">
    <citation type="submission" date="2020-03" db="EMBL/GenBank/DDBJ databases">
        <title>Draft genome of Streptomyces sp. ventii, isolated from the Axial Seamount in the Pacific Ocean, and resequencing of the two type strains Streptomyces lonarensis strain NCL 716 and Streptomyces bohaiensis strain 11A07.</title>
        <authorList>
            <person name="Loughran R.M."/>
            <person name="Pfannmuller K.M."/>
            <person name="Wasson B.J."/>
            <person name="Deadmond M.C."/>
            <person name="Paddock B.E."/>
            <person name="Koyack M.J."/>
            <person name="Gallegos D.A."/>
            <person name="Mitchell E.A."/>
            <person name="Ushijima B."/>
            <person name="Saw J.H."/>
            <person name="Mcphail K.L."/>
            <person name="Videau P."/>
        </authorList>
    </citation>
    <scope>NUCLEOTIDE SEQUENCE [LARGE SCALE GENOMIC DNA]</scope>
    <source>
        <strain evidence="2 3">11A07</strain>
    </source>
</reference>
<gene>
    <name evidence="2" type="ORF">HCN52_24015</name>
</gene>
<proteinExistence type="predicted"/>
<keyword evidence="1" id="KW-1133">Transmembrane helix</keyword>
<sequence length="74" mass="7614">QERTIFYFYAVVLVPFLCLALAMALGAALVRAAVGGPGRWGGSGLRSVASLAGVGASTTPSWHPPPWCPARMAG</sequence>
<keyword evidence="1" id="KW-0472">Membrane</keyword>
<evidence type="ECO:0000256" key="1">
    <source>
        <dbReference type="SAM" id="Phobius"/>
    </source>
</evidence>
<feature type="non-terminal residue" evidence="2">
    <location>
        <position position="1"/>
    </location>
</feature>
<keyword evidence="1" id="KW-0812">Transmembrane</keyword>
<evidence type="ECO:0000313" key="2">
    <source>
        <dbReference type="EMBL" id="NJQ17911.1"/>
    </source>
</evidence>
<dbReference type="EMBL" id="JAAVJC010000471">
    <property type="protein sequence ID" value="NJQ17911.1"/>
    <property type="molecule type" value="Genomic_DNA"/>
</dbReference>
<protein>
    <submittedName>
        <fullName evidence="2">Uncharacterized protein</fullName>
    </submittedName>
</protein>
<dbReference type="Proteomes" id="UP000727056">
    <property type="component" value="Unassembled WGS sequence"/>
</dbReference>
<comment type="caution">
    <text evidence="2">The sequence shown here is derived from an EMBL/GenBank/DDBJ whole genome shotgun (WGS) entry which is preliminary data.</text>
</comment>
<accession>A0ABX1CFS9</accession>
<name>A0ABX1CFS9_9ACTN</name>